<keyword evidence="4 7" id="KW-0812">Transmembrane</keyword>
<protein>
    <submittedName>
        <fullName evidence="9">MFS transporter</fullName>
    </submittedName>
</protein>
<keyword evidence="6 7" id="KW-0472">Membrane</keyword>
<feature type="domain" description="Major facilitator superfamily (MFS) profile" evidence="8">
    <location>
        <begin position="14"/>
        <end position="413"/>
    </location>
</feature>
<gene>
    <name evidence="9" type="ORF">NIES1031_08540</name>
</gene>
<evidence type="ECO:0000256" key="2">
    <source>
        <dbReference type="ARBA" id="ARBA00022448"/>
    </source>
</evidence>
<evidence type="ECO:0000256" key="5">
    <source>
        <dbReference type="ARBA" id="ARBA00022989"/>
    </source>
</evidence>
<dbReference type="EMBL" id="MRCC01000006">
    <property type="protein sequence ID" value="OKH27345.1"/>
    <property type="molecule type" value="Genomic_DNA"/>
</dbReference>
<dbReference type="PANTHER" id="PTHR23517">
    <property type="entry name" value="RESISTANCE PROTEIN MDTM, PUTATIVE-RELATED-RELATED"/>
    <property type="match status" value="1"/>
</dbReference>
<dbReference type="Gene3D" id="1.20.1250.20">
    <property type="entry name" value="MFS general substrate transporter like domains"/>
    <property type="match status" value="1"/>
</dbReference>
<dbReference type="AlphaFoldDB" id="A0A1U7HUY6"/>
<feature type="transmembrane region" description="Helical" evidence="7">
    <location>
        <begin position="172"/>
        <end position="192"/>
    </location>
</feature>
<feature type="transmembrane region" description="Helical" evidence="7">
    <location>
        <begin position="141"/>
        <end position="166"/>
    </location>
</feature>
<comment type="caution">
    <text evidence="9">The sequence shown here is derived from an EMBL/GenBank/DDBJ whole genome shotgun (WGS) entry which is preliminary data.</text>
</comment>
<dbReference type="STRING" id="247279.NIES1031_08540"/>
<feature type="transmembrane region" description="Helical" evidence="7">
    <location>
        <begin position="386"/>
        <end position="408"/>
    </location>
</feature>
<dbReference type="InterPro" id="IPR036259">
    <property type="entry name" value="MFS_trans_sf"/>
</dbReference>
<dbReference type="InterPro" id="IPR020846">
    <property type="entry name" value="MFS_dom"/>
</dbReference>
<dbReference type="SUPFAM" id="SSF103473">
    <property type="entry name" value="MFS general substrate transporter"/>
    <property type="match status" value="1"/>
</dbReference>
<feature type="transmembrane region" description="Helical" evidence="7">
    <location>
        <begin position="318"/>
        <end position="337"/>
    </location>
</feature>
<evidence type="ECO:0000256" key="6">
    <source>
        <dbReference type="ARBA" id="ARBA00023136"/>
    </source>
</evidence>
<feature type="transmembrane region" description="Helical" evidence="7">
    <location>
        <begin position="294"/>
        <end position="312"/>
    </location>
</feature>
<evidence type="ECO:0000256" key="1">
    <source>
        <dbReference type="ARBA" id="ARBA00004651"/>
    </source>
</evidence>
<dbReference type="GO" id="GO:0022857">
    <property type="term" value="F:transmembrane transporter activity"/>
    <property type="evidence" value="ECO:0007669"/>
    <property type="project" value="InterPro"/>
</dbReference>
<dbReference type="RefSeq" id="WP_073549023.1">
    <property type="nucleotide sequence ID" value="NZ_CAWMVK010000040.1"/>
</dbReference>
<evidence type="ECO:0000313" key="9">
    <source>
        <dbReference type="EMBL" id="OKH27345.1"/>
    </source>
</evidence>
<feature type="transmembrane region" description="Helical" evidence="7">
    <location>
        <begin position="46"/>
        <end position="71"/>
    </location>
</feature>
<dbReference type="InterPro" id="IPR011701">
    <property type="entry name" value="MFS"/>
</dbReference>
<feature type="transmembrane region" description="Helical" evidence="7">
    <location>
        <begin position="83"/>
        <end position="101"/>
    </location>
</feature>
<evidence type="ECO:0000256" key="4">
    <source>
        <dbReference type="ARBA" id="ARBA00022692"/>
    </source>
</evidence>
<keyword evidence="5 7" id="KW-1133">Transmembrane helix</keyword>
<organism evidence="9 10">
    <name type="scientific">Chroogloeocystis siderophila 5.2 s.c.1</name>
    <dbReference type="NCBI Taxonomy" id="247279"/>
    <lineage>
        <taxon>Bacteria</taxon>
        <taxon>Bacillati</taxon>
        <taxon>Cyanobacteriota</taxon>
        <taxon>Cyanophyceae</taxon>
        <taxon>Oscillatoriophycideae</taxon>
        <taxon>Chroococcales</taxon>
        <taxon>Chroococcaceae</taxon>
        <taxon>Chroogloeocystis</taxon>
    </lineage>
</organism>
<keyword evidence="10" id="KW-1185">Reference proteome</keyword>
<keyword evidence="2" id="KW-0813">Transport</keyword>
<dbReference type="Proteomes" id="UP000185984">
    <property type="component" value="Unassembled WGS sequence"/>
</dbReference>
<dbReference type="InterPro" id="IPR050171">
    <property type="entry name" value="MFS_Transporters"/>
</dbReference>
<dbReference type="Pfam" id="PF07690">
    <property type="entry name" value="MFS_1"/>
    <property type="match status" value="1"/>
</dbReference>
<dbReference type="PROSITE" id="PS50850">
    <property type="entry name" value="MFS"/>
    <property type="match status" value="1"/>
</dbReference>
<reference evidence="9 10" key="1">
    <citation type="submission" date="2016-11" db="EMBL/GenBank/DDBJ databases">
        <title>Draft Genome Sequences of Nine Cyanobacterial Strains from Diverse Habitats.</title>
        <authorList>
            <person name="Zhu T."/>
            <person name="Hou S."/>
            <person name="Lu X."/>
            <person name="Hess W.R."/>
        </authorList>
    </citation>
    <scope>NUCLEOTIDE SEQUENCE [LARGE SCALE GENOMIC DNA]</scope>
    <source>
        <strain evidence="9 10">5.2 s.c.1</strain>
    </source>
</reference>
<dbReference type="OrthoDB" id="9793283at2"/>
<name>A0A1U7HUY6_9CHRO</name>
<dbReference type="GO" id="GO:0005886">
    <property type="term" value="C:plasma membrane"/>
    <property type="evidence" value="ECO:0007669"/>
    <property type="project" value="UniProtKB-SubCell"/>
</dbReference>
<accession>A0A1U7HUY6</accession>
<comment type="subcellular location">
    <subcellularLocation>
        <location evidence="1">Cell membrane</location>
        <topology evidence="1">Multi-pass membrane protein</topology>
    </subcellularLocation>
</comment>
<proteinExistence type="predicted"/>
<keyword evidence="3" id="KW-1003">Cell membrane</keyword>
<dbReference type="PANTHER" id="PTHR23517:SF3">
    <property type="entry name" value="INTEGRAL MEMBRANE TRANSPORT PROTEIN"/>
    <property type="match status" value="1"/>
</dbReference>
<feature type="transmembrane region" description="Helical" evidence="7">
    <location>
        <begin position="262"/>
        <end position="282"/>
    </location>
</feature>
<evidence type="ECO:0000313" key="10">
    <source>
        <dbReference type="Proteomes" id="UP000185984"/>
    </source>
</evidence>
<evidence type="ECO:0000256" key="7">
    <source>
        <dbReference type="SAM" id="Phobius"/>
    </source>
</evidence>
<feature type="transmembrane region" description="Helical" evidence="7">
    <location>
        <begin position="219"/>
        <end position="242"/>
    </location>
</feature>
<evidence type="ECO:0000259" key="8">
    <source>
        <dbReference type="PROSITE" id="PS50850"/>
    </source>
</evidence>
<feature type="transmembrane region" description="Helical" evidence="7">
    <location>
        <begin position="107"/>
        <end position="129"/>
    </location>
</feature>
<feature type="transmembrane region" description="Helical" evidence="7">
    <location>
        <begin position="357"/>
        <end position="380"/>
    </location>
</feature>
<evidence type="ECO:0000256" key="3">
    <source>
        <dbReference type="ARBA" id="ARBA00022475"/>
    </source>
</evidence>
<sequence>MTYLPSFLQPSNHQLWFQAIGRLLYQTGYGLIQFYIPLIFVKQVGLSATAVGIGIGSGSLAGVLGHFLGGYLADSEYGRKKTLLVSAILSILAALVLVFTHNLPLLIVANLIMGLSAGCYWTAADAAVIDVTTSEQRHYAFAILVLADSLGSGLGVFSGGLLLSLIHRIEALFVLSGSLFLGFLVLIQVAIVETRHDSPAHTNTLQGFAVAFKDQALRLFVVVNVLFTTYVALVSSTLPLYFTNTSSHLSSTTEFTQASLASIANLFTWCYIGLGAVLQLPIVQILGSLSKVKVLMISMLLWGTGFFFVWATGIDSSIQFAVMIAALSILSIASVVYKPFAPAIVAELAPPSLRGVYLAISYQCWSIGYFVGPILGGWAMDQPQNVAHYSWLVISFSTMYGMFILYFLGRRKNSAIAPAGVLSE</sequence>
<feature type="transmembrane region" description="Helical" evidence="7">
    <location>
        <begin position="23"/>
        <end position="40"/>
    </location>
</feature>